<dbReference type="OrthoDB" id="4570726at2"/>
<proteinExistence type="predicted"/>
<dbReference type="Pfam" id="PF11208">
    <property type="entry name" value="DUF2992"/>
    <property type="match status" value="1"/>
</dbReference>
<dbReference type="PIRSF" id="PIRSF021328">
    <property type="entry name" value="UCP021328"/>
    <property type="match status" value="1"/>
</dbReference>
<feature type="compositionally biased region" description="Polar residues" evidence="1">
    <location>
        <begin position="92"/>
        <end position="104"/>
    </location>
</feature>
<organism evidence="2 3">
    <name type="scientific">Sedimentibacter saalensis</name>
    <dbReference type="NCBI Taxonomy" id="130788"/>
    <lineage>
        <taxon>Bacteria</taxon>
        <taxon>Bacillati</taxon>
        <taxon>Bacillota</taxon>
        <taxon>Tissierellia</taxon>
        <taxon>Sedimentibacter</taxon>
    </lineage>
</organism>
<evidence type="ECO:0000313" key="3">
    <source>
        <dbReference type="Proteomes" id="UP000315343"/>
    </source>
</evidence>
<dbReference type="AlphaFoldDB" id="A0A562JKK2"/>
<protein>
    <recommendedName>
        <fullName evidence="4">DUF2992 family protein</fullName>
    </recommendedName>
</protein>
<evidence type="ECO:0000256" key="1">
    <source>
        <dbReference type="SAM" id="MobiDB-lite"/>
    </source>
</evidence>
<accession>A0A562JKK2</accession>
<dbReference type="InterPro" id="IPR016787">
    <property type="entry name" value="UCP021328"/>
</dbReference>
<feature type="region of interest" description="Disordered" evidence="1">
    <location>
        <begin position="85"/>
        <end position="139"/>
    </location>
</feature>
<evidence type="ECO:0000313" key="2">
    <source>
        <dbReference type="EMBL" id="TWH83425.1"/>
    </source>
</evidence>
<dbReference type="RefSeq" id="WP_145078317.1">
    <property type="nucleotide sequence ID" value="NZ_VLKH01000001.1"/>
</dbReference>
<sequence length="139" mass="16578">MNKVAGRLQVFFEEPFWVGIFERIDNDKLSVCKVTFGAEPKDYEVQAFILENYHKLRFNPSVDSIVEEKERINPKRLQREVKKQIKNAGIGSKSQQALKLQQEQGKLERKAYSREQHEAKKEFQYKLKQQKRREKHKGR</sequence>
<keyword evidence="3" id="KW-1185">Reference proteome</keyword>
<comment type="caution">
    <text evidence="2">The sequence shown here is derived from an EMBL/GenBank/DDBJ whole genome shotgun (WGS) entry which is preliminary data.</text>
</comment>
<feature type="compositionally biased region" description="Basic residues" evidence="1">
    <location>
        <begin position="128"/>
        <end position="139"/>
    </location>
</feature>
<dbReference type="Proteomes" id="UP000315343">
    <property type="component" value="Unassembled WGS sequence"/>
</dbReference>
<name>A0A562JKK2_9FIRM</name>
<feature type="compositionally biased region" description="Basic and acidic residues" evidence="1">
    <location>
        <begin position="105"/>
        <end position="125"/>
    </location>
</feature>
<gene>
    <name evidence="2" type="ORF">LY60_00031</name>
</gene>
<reference evidence="2 3" key="1">
    <citation type="submission" date="2019-07" db="EMBL/GenBank/DDBJ databases">
        <title>Genomic Encyclopedia of Type Strains, Phase I: the one thousand microbial genomes (KMG-I) project.</title>
        <authorList>
            <person name="Kyrpides N."/>
        </authorList>
    </citation>
    <scope>NUCLEOTIDE SEQUENCE [LARGE SCALE GENOMIC DNA]</scope>
    <source>
        <strain evidence="2 3">DSM 13558</strain>
    </source>
</reference>
<evidence type="ECO:0008006" key="4">
    <source>
        <dbReference type="Google" id="ProtNLM"/>
    </source>
</evidence>
<dbReference type="EMBL" id="VLKH01000001">
    <property type="protein sequence ID" value="TWH83425.1"/>
    <property type="molecule type" value="Genomic_DNA"/>
</dbReference>